<dbReference type="InterPro" id="IPR029063">
    <property type="entry name" value="SAM-dependent_MTases_sf"/>
</dbReference>
<gene>
    <name evidence="3" type="ORF">BECKSD772D_GA0070982_10435</name>
</gene>
<dbReference type="CDD" id="cd03801">
    <property type="entry name" value="GT4_PimA-like"/>
    <property type="match status" value="1"/>
</dbReference>
<dbReference type="Pfam" id="PF00535">
    <property type="entry name" value="Glycos_transf_2"/>
    <property type="match status" value="1"/>
</dbReference>
<dbReference type="GO" id="GO:0008757">
    <property type="term" value="F:S-adenosylmethionine-dependent methyltransferase activity"/>
    <property type="evidence" value="ECO:0007669"/>
    <property type="project" value="InterPro"/>
</dbReference>
<dbReference type="Pfam" id="PF08241">
    <property type="entry name" value="Methyltransf_11"/>
    <property type="match status" value="1"/>
</dbReference>
<evidence type="ECO:0000259" key="2">
    <source>
        <dbReference type="Pfam" id="PF08241"/>
    </source>
</evidence>
<dbReference type="PANTHER" id="PTHR43179">
    <property type="entry name" value="RHAMNOSYLTRANSFERASE WBBL"/>
    <property type="match status" value="1"/>
</dbReference>
<protein>
    <submittedName>
        <fullName evidence="3">Glycosyltransferase, GT2 family</fullName>
    </submittedName>
</protein>
<dbReference type="Gene3D" id="3.90.550.10">
    <property type="entry name" value="Spore Coat Polysaccharide Biosynthesis Protein SpsA, Chain A"/>
    <property type="match status" value="1"/>
</dbReference>
<keyword evidence="3" id="KW-0808">Transferase</keyword>
<dbReference type="InterPro" id="IPR029044">
    <property type="entry name" value="Nucleotide-diphossugar_trans"/>
</dbReference>
<dbReference type="Pfam" id="PF13692">
    <property type="entry name" value="Glyco_trans_1_4"/>
    <property type="match status" value="1"/>
</dbReference>
<evidence type="ECO:0000259" key="1">
    <source>
        <dbReference type="Pfam" id="PF00535"/>
    </source>
</evidence>
<dbReference type="SUPFAM" id="SSF53756">
    <property type="entry name" value="UDP-Glycosyltransferase/glycogen phosphorylase"/>
    <property type="match status" value="1"/>
</dbReference>
<dbReference type="Gene3D" id="3.40.50.150">
    <property type="entry name" value="Vaccinia Virus protein VP39"/>
    <property type="match status" value="1"/>
</dbReference>
<dbReference type="Gene3D" id="3.40.50.2000">
    <property type="entry name" value="Glycogen Phosphorylase B"/>
    <property type="match status" value="1"/>
</dbReference>
<name>A0A451BLU9_9GAMM</name>
<dbReference type="SUPFAM" id="SSF53335">
    <property type="entry name" value="S-adenosyl-L-methionine-dependent methyltransferases"/>
    <property type="match status" value="1"/>
</dbReference>
<accession>A0A451BLU9</accession>
<feature type="domain" description="Glycosyltransferase 2-like" evidence="1">
    <location>
        <begin position="419"/>
        <end position="540"/>
    </location>
</feature>
<dbReference type="EMBL" id="CAADHB010000043">
    <property type="protein sequence ID" value="VFK79275.1"/>
    <property type="molecule type" value="Genomic_DNA"/>
</dbReference>
<proteinExistence type="predicted"/>
<feature type="domain" description="Methyltransferase type 11" evidence="2">
    <location>
        <begin position="37"/>
        <end position="130"/>
    </location>
</feature>
<reference evidence="3" key="1">
    <citation type="submission" date="2019-02" db="EMBL/GenBank/DDBJ databases">
        <authorList>
            <person name="Gruber-Vodicka R. H."/>
            <person name="Seah K. B. B."/>
        </authorList>
    </citation>
    <scope>NUCLEOTIDE SEQUENCE</scope>
    <source>
        <strain evidence="3">BECK_S127</strain>
    </source>
</reference>
<dbReference type="SUPFAM" id="SSF53448">
    <property type="entry name" value="Nucleotide-diphospho-sugar transferases"/>
    <property type="match status" value="1"/>
</dbReference>
<dbReference type="CDD" id="cd04186">
    <property type="entry name" value="GT_2_like_c"/>
    <property type="match status" value="1"/>
</dbReference>
<dbReference type="CDD" id="cd02440">
    <property type="entry name" value="AdoMet_MTases"/>
    <property type="match status" value="1"/>
</dbReference>
<dbReference type="PANTHER" id="PTHR43179:SF7">
    <property type="entry name" value="RHAMNOSYLTRANSFERASE WBBL"/>
    <property type="match status" value="1"/>
</dbReference>
<evidence type="ECO:0000313" key="3">
    <source>
        <dbReference type="EMBL" id="VFK79275.1"/>
    </source>
</evidence>
<dbReference type="InterPro" id="IPR001173">
    <property type="entry name" value="Glyco_trans_2-like"/>
</dbReference>
<dbReference type="InterPro" id="IPR013216">
    <property type="entry name" value="Methyltransf_11"/>
</dbReference>
<sequence length="1066" mass="119888">MDFTGERYIPSTGGAIELEHLHRYTIAKDLVTGKNVLDIACGEGYGSAILASSAKHVIGVDISDETIHHAKSTYKRNNIEFHRGSCTDIPLDDNSVEVVVSFETIEHISGQELMLEEIYRVLEPNGLLILSSPNRPIYNQFRNESNPYHVRELDFNELNDLLTKFFPYVRYAHQRQIVGFSLLPVGISSKNYLAYTHKGDQLVKCSAKLEDAVYYFAICSEKESVLPKLIPSIVLSEQIDPILEHLGVAKWAQSLAKDLELARQESDERDAQIANLTDDLLQKEEYTFRLYAELEEERAKLQVLTKSNSWRLTKLLHETHGWITQPKQQTQRYIKASLRIARKGYQSLPFSIQTKEKHHRILSRFFPRLLSLSDSHIATVLPLSVAATQFPQVADNPTQYGKNFATTISFPIHKNPLVSVIIPVYGNIGYTLHCLDSIAQNMPTASFEAIIVDDCSPDNSIEALEKVTGIRLIRNTENQGFIRSCNIGAQAARGNYLYFLNNDTHVIPGWMDEMLMTFTVFPGTGLAGSKLVYPDGRLQEAGGIIWNDGSAWNFGRLQDPMLPIYNYAREVDYCSGASIMVSKTLFEELGGLDEHYAPAYCEDSDLALKIREKGFRVIYQPLSTVIHYEGISSGTDITQGVKAYQVENSRKLFERWKTRLGLHQAAGTDVDNAKDRSAKYRVLVLDHCTPTPDQDAGSVTTFNLLLLLRKSNFQVTFIPESNFLYLPQYTPALQRAGIEVLYSPYVTTVKQHLKEQGSRYDLVFLFRPGVADQHLQMVRRLSPNAKVLFHTVDLHFLRMEREAELNGNKASKKAAKEMRKRELELIRSVDSTIIHSTAELGILAPLVPDAKLYVFPLIMDVKGISKSFEQRKNIVFVGGYQHRPNVDAVRYFITKVMPLLRTRLPGVCFYAVGSKPPDEIRELASHDVIVTGFVKDLNLLLDQMRVSVAPLRYGAGIKGKIGTAMATGLPVVATSIAAEGMSLTNGENILLADDDEAFSDAVVKLYSDKNLWNKLSVNGLRFAESTWSGEAALGILSNILIDLGFKIERNFDEIYLYTESRTTLEK</sequence>
<organism evidence="3">
    <name type="scientific">Candidatus Kentrum sp. SD</name>
    <dbReference type="NCBI Taxonomy" id="2126332"/>
    <lineage>
        <taxon>Bacteria</taxon>
        <taxon>Pseudomonadati</taxon>
        <taxon>Pseudomonadota</taxon>
        <taxon>Gammaproteobacteria</taxon>
        <taxon>Candidatus Kentrum</taxon>
    </lineage>
</organism>
<dbReference type="AlphaFoldDB" id="A0A451BLU9"/>